<keyword evidence="3" id="KW-1185">Reference proteome</keyword>
<protein>
    <submittedName>
        <fullName evidence="2">IS1634 family transposase</fullName>
    </submittedName>
</protein>
<dbReference type="EMBL" id="JACDQQ010000520">
    <property type="protein sequence ID" value="MBA0084403.1"/>
    <property type="molecule type" value="Genomic_DNA"/>
</dbReference>
<dbReference type="PANTHER" id="PTHR34614:SF2">
    <property type="entry name" value="TRANSPOSASE IS4-LIKE DOMAIN-CONTAINING PROTEIN"/>
    <property type="match status" value="1"/>
</dbReference>
<dbReference type="NCBIfam" id="NF033559">
    <property type="entry name" value="transpos_IS1634"/>
    <property type="match status" value="1"/>
</dbReference>
<organism evidence="2 3">
    <name type="scientific">Candidatus Acidiferrum panamense</name>
    <dbReference type="NCBI Taxonomy" id="2741543"/>
    <lineage>
        <taxon>Bacteria</taxon>
        <taxon>Pseudomonadati</taxon>
        <taxon>Acidobacteriota</taxon>
        <taxon>Terriglobia</taxon>
        <taxon>Candidatus Acidiferrales</taxon>
        <taxon>Candidatus Acidiferrum</taxon>
    </lineage>
</organism>
<dbReference type="Proteomes" id="UP000567293">
    <property type="component" value="Unassembled WGS sequence"/>
</dbReference>
<reference evidence="2" key="1">
    <citation type="submission" date="2020-06" db="EMBL/GenBank/DDBJ databases">
        <title>Legume-microbial interactions unlock mineral nutrients during tropical forest succession.</title>
        <authorList>
            <person name="Epihov D.Z."/>
        </authorList>
    </citation>
    <scope>NUCLEOTIDE SEQUENCE [LARGE SCALE GENOMIC DNA]</scope>
    <source>
        <strain evidence="2">Pan2503</strain>
    </source>
</reference>
<name>A0A7V8SVZ6_9BACT</name>
<keyword evidence="1" id="KW-0175">Coiled coil</keyword>
<dbReference type="AlphaFoldDB" id="A0A7V8SVZ6"/>
<gene>
    <name evidence="2" type="ORF">HRJ53_05355</name>
</gene>
<feature type="coiled-coil region" evidence="1">
    <location>
        <begin position="311"/>
        <end position="338"/>
    </location>
</feature>
<evidence type="ECO:0000313" key="2">
    <source>
        <dbReference type="EMBL" id="MBA0084403.1"/>
    </source>
</evidence>
<comment type="caution">
    <text evidence="2">The sequence shown here is derived from an EMBL/GenBank/DDBJ whole genome shotgun (WGS) entry which is preliminary data.</text>
</comment>
<dbReference type="PANTHER" id="PTHR34614">
    <property type="match status" value="1"/>
</dbReference>
<accession>A0A7V8SVZ6</accession>
<sequence>MSEHITITHERTDDIPVIIAFLQKMRVAELIDTHFPTNGNWTGLSLGQMLVVWFTFIISEGDHRLSHVEPWVAAHQHTLSRSLHHEVLPRDCTDDRLATGLDYLCVAENWAECECALNQTLIRVYDLRPNTIRVDPTTVSAYVTPDGLFQLGHSKDHRPDLPQLKIALATLDPLGLPMTIATVAGNTAADPLYLPAIAKVRRSVGLAGMTYIGDCKIAALATRADIVAHQDFYLCPLSAKQVSAEELDRLLEPIWSSEQPLEEVRLTAEGQAEVQAEPDAVGFAYAVEQVGPGQSGQPQRWQERRVVVRSLAHARLQEESLRQRAQRAVDEMHALNKRKQGKKRLTTEAEALKAAEAISARHRVVNIVQIGAHTFGHEETKRRYGQRPAQILRTTSVQVEARIDPAAMAQAIRRLGWRVYATNHDQEAMPLKQVVSAYRSEYLVEQGIRRLKGHSLSLTPLYLQCEQRIVGLIFLLSIALRVLVLMQFVARENLQREGTTLTGIYPGQPGRQTTRPTTEMMLHVFRGITLSRITVNGETYDHLTPLTPVQERIVALIGIPLETFSRLAPQLSKTAFHSHEP</sequence>
<evidence type="ECO:0000256" key="1">
    <source>
        <dbReference type="SAM" id="Coils"/>
    </source>
</evidence>
<evidence type="ECO:0000313" key="3">
    <source>
        <dbReference type="Proteomes" id="UP000567293"/>
    </source>
</evidence>
<dbReference type="InterPro" id="IPR047654">
    <property type="entry name" value="IS1634_transpos"/>
</dbReference>
<proteinExistence type="predicted"/>